<evidence type="ECO:0000256" key="1">
    <source>
        <dbReference type="ARBA" id="ARBA00004651"/>
    </source>
</evidence>
<evidence type="ECO:0000256" key="2">
    <source>
        <dbReference type="ARBA" id="ARBA00006679"/>
    </source>
</evidence>
<dbReference type="GO" id="GO:0005886">
    <property type="term" value="C:plasma membrane"/>
    <property type="evidence" value="ECO:0007669"/>
    <property type="project" value="UniProtKB-SubCell"/>
</dbReference>
<keyword evidence="6 7" id="KW-0472">Membrane</keyword>
<dbReference type="PANTHER" id="PTHR33452:SF1">
    <property type="entry name" value="INNER MEMBRANE PROTEIN YPHA-RELATED"/>
    <property type="match status" value="1"/>
</dbReference>
<sequence length="152" mass="15523">MTTATTLPAAPAARDQGTAFTRDDAGKLVLRLSVGLLVLLHGIFKLGTGPGFVVKMLGAAGLPGALGYLVYVGEIVAPVLMIIGLWTRAAAGVVVINMLFAFGLVHMGQLFAMTGQGGWALELQGLYLFGALAIALLGAGRIGIGGAQGRFN</sequence>
<feature type="transmembrane region" description="Helical" evidence="7">
    <location>
        <begin position="28"/>
        <end position="46"/>
    </location>
</feature>
<accession>A0A2W5QJH6</accession>
<feature type="transmembrane region" description="Helical" evidence="7">
    <location>
        <begin position="93"/>
        <end position="113"/>
    </location>
</feature>
<comment type="subcellular location">
    <subcellularLocation>
        <location evidence="1">Cell membrane</location>
        <topology evidence="1">Multi-pass membrane protein</topology>
    </subcellularLocation>
</comment>
<evidence type="ECO:0000256" key="7">
    <source>
        <dbReference type="SAM" id="Phobius"/>
    </source>
</evidence>
<dbReference type="Pfam" id="PF07681">
    <property type="entry name" value="DoxX"/>
    <property type="match status" value="1"/>
</dbReference>
<name>A0A2W5QJH6_VARPD</name>
<comment type="caution">
    <text evidence="8">The sequence shown here is derived from an EMBL/GenBank/DDBJ whole genome shotgun (WGS) entry which is preliminary data.</text>
</comment>
<dbReference type="AlphaFoldDB" id="A0A2W5QJH6"/>
<keyword evidence="3" id="KW-1003">Cell membrane</keyword>
<proteinExistence type="inferred from homology"/>
<dbReference type="Proteomes" id="UP000249135">
    <property type="component" value="Unassembled WGS sequence"/>
</dbReference>
<feature type="transmembrane region" description="Helical" evidence="7">
    <location>
        <begin position="125"/>
        <end position="144"/>
    </location>
</feature>
<evidence type="ECO:0000256" key="3">
    <source>
        <dbReference type="ARBA" id="ARBA00022475"/>
    </source>
</evidence>
<evidence type="ECO:0000256" key="4">
    <source>
        <dbReference type="ARBA" id="ARBA00022692"/>
    </source>
</evidence>
<dbReference type="PANTHER" id="PTHR33452">
    <property type="entry name" value="OXIDOREDUCTASE CATD-RELATED"/>
    <property type="match status" value="1"/>
</dbReference>
<organism evidence="8 9">
    <name type="scientific">Variovorax paradoxus</name>
    <dbReference type="NCBI Taxonomy" id="34073"/>
    <lineage>
        <taxon>Bacteria</taxon>
        <taxon>Pseudomonadati</taxon>
        <taxon>Pseudomonadota</taxon>
        <taxon>Betaproteobacteria</taxon>
        <taxon>Burkholderiales</taxon>
        <taxon>Comamonadaceae</taxon>
        <taxon>Variovorax</taxon>
    </lineage>
</organism>
<dbReference type="InterPro" id="IPR032808">
    <property type="entry name" value="DoxX"/>
</dbReference>
<protein>
    <submittedName>
        <fullName evidence="8">GntR family transcriptional regulator</fullName>
    </submittedName>
</protein>
<reference evidence="8 9" key="1">
    <citation type="submission" date="2017-08" db="EMBL/GenBank/DDBJ databases">
        <title>Infants hospitalized years apart are colonized by the same room-sourced microbial strains.</title>
        <authorList>
            <person name="Brooks B."/>
            <person name="Olm M.R."/>
            <person name="Firek B.A."/>
            <person name="Baker R."/>
            <person name="Thomas B.C."/>
            <person name="Morowitz M.J."/>
            <person name="Banfield J.F."/>
        </authorList>
    </citation>
    <scope>NUCLEOTIDE SEQUENCE [LARGE SCALE GENOMIC DNA]</scope>
    <source>
        <strain evidence="8">S2_005_003_R2_41</strain>
    </source>
</reference>
<evidence type="ECO:0000313" key="9">
    <source>
        <dbReference type="Proteomes" id="UP000249135"/>
    </source>
</evidence>
<dbReference type="InterPro" id="IPR051907">
    <property type="entry name" value="DoxX-like_oxidoreductase"/>
</dbReference>
<evidence type="ECO:0000313" key="8">
    <source>
        <dbReference type="EMBL" id="PZQ77224.1"/>
    </source>
</evidence>
<keyword evidence="4 7" id="KW-0812">Transmembrane</keyword>
<dbReference type="EMBL" id="QFPP01000027">
    <property type="protein sequence ID" value="PZQ77224.1"/>
    <property type="molecule type" value="Genomic_DNA"/>
</dbReference>
<evidence type="ECO:0000256" key="6">
    <source>
        <dbReference type="ARBA" id="ARBA00023136"/>
    </source>
</evidence>
<gene>
    <name evidence="8" type="ORF">DI563_04485</name>
</gene>
<comment type="similarity">
    <text evidence="2">Belongs to the DoxX family.</text>
</comment>
<evidence type="ECO:0000256" key="5">
    <source>
        <dbReference type="ARBA" id="ARBA00022989"/>
    </source>
</evidence>
<keyword evidence="5 7" id="KW-1133">Transmembrane helix</keyword>
<feature type="transmembrane region" description="Helical" evidence="7">
    <location>
        <begin position="66"/>
        <end position="86"/>
    </location>
</feature>